<reference evidence="1 2" key="2">
    <citation type="submission" date="2018-11" db="EMBL/GenBank/DDBJ databases">
        <authorList>
            <consortium name="Pathogen Informatics"/>
        </authorList>
    </citation>
    <scope>NUCLEOTIDE SEQUENCE [LARGE SCALE GENOMIC DNA]</scope>
</reference>
<keyword evidence="2" id="KW-1185">Reference proteome</keyword>
<evidence type="ECO:0000313" key="3">
    <source>
        <dbReference type="WBParaSite" id="NBR_0002272201-mRNA-1"/>
    </source>
</evidence>
<dbReference type="AlphaFoldDB" id="A0A0N4YZQ0"/>
<sequence>MNAVKIARNQQSAPNRNVVANQVSCVLDKRPYNLQ</sequence>
<gene>
    <name evidence="1" type="ORF">NBR_LOCUS22723</name>
</gene>
<dbReference type="Proteomes" id="UP000271162">
    <property type="component" value="Unassembled WGS sequence"/>
</dbReference>
<organism evidence="3">
    <name type="scientific">Nippostrongylus brasiliensis</name>
    <name type="common">Rat hookworm</name>
    <dbReference type="NCBI Taxonomy" id="27835"/>
    <lineage>
        <taxon>Eukaryota</taxon>
        <taxon>Metazoa</taxon>
        <taxon>Ecdysozoa</taxon>
        <taxon>Nematoda</taxon>
        <taxon>Chromadorea</taxon>
        <taxon>Rhabditida</taxon>
        <taxon>Rhabditina</taxon>
        <taxon>Rhabditomorpha</taxon>
        <taxon>Strongyloidea</taxon>
        <taxon>Heligmosomidae</taxon>
        <taxon>Nippostrongylus</taxon>
    </lineage>
</organism>
<name>A0A0N4YZQ0_NIPBR</name>
<accession>A0A0N4YZQ0</accession>
<evidence type="ECO:0000313" key="1">
    <source>
        <dbReference type="EMBL" id="VDL87732.1"/>
    </source>
</evidence>
<reference evidence="3" key="1">
    <citation type="submission" date="2017-02" db="UniProtKB">
        <authorList>
            <consortium name="WormBaseParasite"/>
        </authorList>
    </citation>
    <scope>IDENTIFICATION</scope>
</reference>
<protein>
    <submittedName>
        <fullName evidence="3">Transposase</fullName>
    </submittedName>
</protein>
<proteinExistence type="predicted"/>
<dbReference type="EMBL" id="UYSL01028871">
    <property type="protein sequence ID" value="VDL87732.1"/>
    <property type="molecule type" value="Genomic_DNA"/>
</dbReference>
<evidence type="ECO:0000313" key="2">
    <source>
        <dbReference type="Proteomes" id="UP000271162"/>
    </source>
</evidence>
<dbReference type="WBParaSite" id="NBR_0002272201-mRNA-1">
    <property type="protein sequence ID" value="NBR_0002272201-mRNA-1"/>
    <property type="gene ID" value="NBR_0002272201"/>
</dbReference>